<name>A0ABX7B3X3_9PROT</name>
<feature type="region of interest" description="Disordered" evidence="1">
    <location>
        <begin position="1"/>
        <end position="25"/>
    </location>
</feature>
<evidence type="ECO:0000313" key="2">
    <source>
        <dbReference type="EMBL" id="QQP89054.1"/>
    </source>
</evidence>
<dbReference type="EMBL" id="CP067420">
    <property type="protein sequence ID" value="QQP89054.1"/>
    <property type="molecule type" value="Genomic_DNA"/>
</dbReference>
<dbReference type="Proteomes" id="UP000595197">
    <property type="component" value="Chromosome"/>
</dbReference>
<dbReference type="RefSeq" id="WP_201074796.1">
    <property type="nucleotide sequence ID" value="NZ_CP067420.1"/>
</dbReference>
<keyword evidence="3" id="KW-1185">Reference proteome</keyword>
<evidence type="ECO:0000256" key="1">
    <source>
        <dbReference type="SAM" id="MobiDB-lite"/>
    </source>
</evidence>
<reference evidence="2" key="1">
    <citation type="submission" date="2021-02" db="EMBL/GenBank/DDBJ databases">
        <title>Skermanella TT6 skin isolate.</title>
        <authorList>
            <person name="Lee K."/>
            <person name="Ganzorig M."/>
        </authorList>
    </citation>
    <scope>NUCLEOTIDE SEQUENCE</scope>
    <source>
        <strain evidence="2">TT6</strain>
    </source>
</reference>
<gene>
    <name evidence="2" type="ORF">IGS68_24120</name>
</gene>
<evidence type="ECO:0000313" key="3">
    <source>
        <dbReference type="Proteomes" id="UP000595197"/>
    </source>
</evidence>
<organism evidence="2 3">
    <name type="scientific">Skermanella cutis</name>
    <dbReference type="NCBI Taxonomy" id="2775420"/>
    <lineage>
        <taxon>Bacteria</taxon>
        <taxon>Pseudomonadati</taxon>
        <taxon>Pseudomonadota</taxon>
        <taxon>Alphaproteobacteria</taxon>
        <taxon>Rhodospirillales</taxon>
        <taxon>Azospirillaceae</taxon>
        <taxon>Skermanella</taxon>
    </lineage>
</organism>
<sequence length="335" mass="38112">MTAADQLSQATGTTPAADPDSDERSQTFKFEHKVFSMDGGYFSYVKNTQEAAFHIPLGDLKGSIAIPVLRSEFDLNPDTKDGKLLGIVEKSLRYVREIRPNDSIPHELLDGTASWTVEEKHRTIARNRLTMQLVSWLTGGETQVVDLTQLEQLSEDPQTKARVQEAFARAAEKLGIGADRKQEVVDMIDKLGRELSYIEALRDRYTRVQYIGAQLGILSKLYKREPGVRNEIFRMQVLIRAPLADFDSMFTQADAQTGEILAVLRNIGAQTKFIREMRDELHHRLMLWDEMINPWAAVTVERSPDIEALLKDTYRFLARNFSISNDWPLAGRRGR</sequence>
<accession>A0ABX7B3X3</accession>
<protein>
    <submittedName>
        <fullName evidence="2">Uncharacterized protein</fullName>
    </submittedName>
</protein>
<feature type="compositionally biased region" description="Polar residues" evidence="1">
    <location>
        <begin position="1"/>
        <end position="14"/>
    </location>
</feature>
<proteinExistence type="predicted"/>